<evidence type="ECO:0000256" key="8">
    <source>
        <dbReference type="ARBA" id="ARBA00023288"/>
    </source>
</evidence>
<dbReference type="GO" id="GO:0005886">
    <property type="term" value="C:plasma membrane"/>
    <property type="evidence" value="ECO:0007669"/>
    <property type="project" value="UniProtKB-SubCell"/>
</dbReference>
<evidence type="ECO:0000259" key="9">
    <source>
        <dbReference type="Pfam" id="PF13206"/>
    </source>
</evidence>
<keyword evidence="4" id="KW-0336">GPI-anchor</keyword>
<reference evidence="10" key="1">
    <citation type="submission" date="2013-02" db="EMBL/GenBank/DDBJ databases">
        <authorList>
            <person name="Cross G.A.M."/>
            <person name="Kim H.-S."/>
            <person name="Wickstead B."/>
        </authorList>
    </citation>
    <scope>NUCLEOTIDE SEQUENCE</scope>
    <source>
        <strain evidence="10">Lister 427</strain>
    </source>
</reference>
<dbReference type="AlphaFoldDB" id="M4SS95"/>
<reference evidence="10" key="2">
    <citation type="journal article" date="2014" name="Mol. Biochem. Parasitol.">
        <title>Capturing the variant surface glycoprotein repertoire (the VSGnome) of Trypanosoma brucei Lister 427.</title>
        <authorList>
            <person name="Cross G.A."/>
            <person name="Kim H.S."/>
            <person name="Wickstead B."/>
        </authorList>
    </citation>
    <scope>NUCLEOTIDE SEQUENCE</scope>
    <source>
        <strain evidence="10">Lister 427</strain>
    </source>
</reference>
<dbReference type="InterPro" id="IPR025932">
    <property type="entry name" value="Trypano_VSG_B_N_dom"/>
</dbReference>
<sequence length="416" mass="44783">LQAMYGTTRPQKQLTQCTPPALITMIAFGFVSVPKLRANAAVEAGENAALFRDLCTILSAVESKITIGSETTTEDPAVGSIHQLNLTFSDPAWKAVFNTKPGKGNWQEEIPDAHKENTQWKALYPTWLAAAKADEQDTELIVLKAVRADRLKAHQKAYFGSEVGNVAAQVSKIAEKLQELKATERSTDAESPQKLLKTAAFGGEDKTRTGLTHTDMFTSGCAADPEVCCKDDAGSGKPPITVAGVIMCVCAADANEAKACINPQTALSNWNNPSSSTATEWPKISAYCTANSGQEINVDSIDTALDRVLATTRFDTNKLYIGAKNGGACRSGSANGFCTTYTAASATDKSKLTAAPWVVNVRKATTALQLSKQATEDVKRLKTQIATLYAAYPGRQQQQHKSQSYLHLIKDKQWKG</sequence>
<evidence type="ECO:0000256" key="2">
    <source>
        <dbReference type="ARBA" id="ARBA00004609"/>
    </source>
</evidence>
<organism evidence="10">
    <name type="scientific">Trypanosoma brucei</name>
    <dbReference type="NCBI Taxonomy" id="5691"/>
    <lineage>
        <taxon>Eukaryota</taxon>
        <taxon>Discoba</taxon>
        <taxon>Euglenozoa</taxon>
        <taxon>Kinetoplastea</taxon>
        <taxon>Metakinetoplastina</taxon>
        <taxon>Trypanosomatida</taxon>
        <taxon>Trypanosomatidae</taxon>
        <taxon>Trypanosoma</taxon>
    </lineage>
</organism>
<keyword evidence="3" id="KW-1003">Cell membrane</keyword>
<keyword evidence="5" id="KW-0732">Signal</keyword>
<proteinExistence type="predicted"/>
<evidence type="ECO:0000256" key="5">
    <source>
        <dbReference type="ARBA" id="ARBA00022729"/>
    </source>
</evidence>
<protein>
    <submittedName>
        <fullName evidence="10">Variant surface glycoprotein 3149</fullName>
    </submittedName>
</protein>
<evidence type="ECO:0000313" key="10">
    <source>
        <dbReference type="EMBL" id="AGH59193.1"/>
    </source>
</evidence>
<evidence type="ECO:0000256" key="7">
    <source>
        <dbReference type="ARBA" id="ARBA00023180"/>
    </source>
</evidence>
<feature type="non-terminal residue" evidence="10">
    <location>
        <position position="1"/>
    </location>
</feature>
<accession>M4SS95</accession>
<dbReference type="GO" id="GO:0098552">
    <property type="term" value="C:side of membrane"/>
    <property type="evidence" value="ECO:0007669"/>
    <property type="project" value="UniProtKB-KW"/>
</dbReference>
<dbReference type="VEuPathDB" id="TriTrypDB:Tb927.11.19410"/>
<evidence type="ECO:0000256" key="6">
    <source>
        <dbReference type="ARBA" id="ARBA00023136"/>
    </source>
</evidence>
<keyword evidence="6" id="KW-0472">Membrane</keyword>
<dbReference type="EMBL" id="KC611762">
    <property type="protein sequence ID" value="AGH59193.1"/>
    <property type="molecule type" value="Genomic_DNA"/>
</dbReference>
<keyword evidence="8" id="KW-0449">Lipoprotein</keyword>
<dbReference type="Pfam" id="PF13206">
    <property type="entry name" value="VSG_B"/>
    <property type="match status" value="1"/>
</dbReference>
<comment type="function">
    <text evidence="1">VSG forms a coat on the surface of the parasite. The trypanosome evades the immune response of the host by expressing a series of antigenically distinct VSGs from an estimated 1000 VSG genes.</text>
</comment>
<name>M4SS95_9TRYP</name>
<dbReference type="VEuPathDB" id="TriTrypDB:Tb427_000345800"/>
<evidence type="ECO:0000256" key="4">
    <source>
        <dbReference type="ARBA" id="ARBA00022622"/>
    </source>
</evidence>
<evidence type="ECO:0000256" key="3">
    <source>
        <dbReference type="ARBA" id="ARBA00022475"/>
    </source>
</evidence>
<keyword evidence="7" id="KW-0325">Glycoprotein</keyword>
<comment type="subcellular location">
    <subcellularLocation>
        <location evidence="2">Cell membrane</location>
        <topology evidence="2">Lipid-anchor</topology>
        <topology evidence="2">GPI-anchor</topology>
    </subcellularLocation>
</comment>
<evidence type="ECO:0000256" key="1">
    <source>
        <dbReference type="ARBA" id="ARBA00002523"/>
    </source>
</evidence>
<feature type="domain" description="Trypanosome variant surface glycoprotein B-type N-terminal" evidence="9">
    <location>
        <begin position="33"/>
        <end position="386"/>
    </location>
</feature>